<protein>
    <submittedName>
        <fullName evidence="2">Uncharacterized protein</fullName>
    </submittedName>
</protein>
<evidence type="ECO:0000313" key="3">
    <source>
        <dbReference type="Proteomes" id="UP001386955"/>
    </source>
</evidence>
<accession>A0AAN9XXJ6</accession>
<proteinExistence type="predicted"/>
<sequence length="67" mass="7545">MSLAFRGIQKAICIIILLRQSISLVSLCAVQNIYAVADICFVVLYVVWLRKCATDTYSFRSKQESPS</sequence>
<dbReference type="Proteomes" id="UP001386955">
    <property type="component" value="Unassembled WGS sequence"/>
</dbReference>
<feature type="transmembrane region" description="Helical" evidence="1">
    <location>
        <begin position="33"/>
        <end position="50"/>
    </location>
</feature>
<organism evidence="2 3">
    <name type="scientific">Psophocarpus tetragonolobus</name>
    <name type="common">Winged bean</name>
    <name type="synonym">Dolichos tetragonolobus</name>
    <dbReference type="NCBI Taxonomy" id="3891"/>
    <lineage>
        <taxon>Eukaryota</taxon>
        <taxon>Viridiplantae</taxon>
        <taxon>Streptophyta</taxon>
        <taxon>Embryophyta</taxon>
        <taxon>Tracheophyta</taxon>
        <taxon>Spermatophyta</taxon>
        <taxon>Magnoliopsida</taxon>
        <taxon>eudicotyledons</taxon>
        <taxon>Gunneridae</taxon>
        <taxon>Pentapetalae</taxon>
        <taxon>rosids</taxon>
        <taxon>fabids</taxon>
        <taxon>Fabales</taxon>
        <taxon>Fabaceae</taxon>
        <taxon>Papilionoideae</taxon>
        <taxon>50 kb inversion clade</taxon>
        <taxon>NPAAA clade</taxon>
        <taxon>indigoferoid/millettioid clade</taxon>
        <taxon>Phaseoleae</taxon>
        <taxon>Psophocarpus</taxon>
    </lineage>
</organism>
<keyword evidence="1" id="KW-0472">Membrane</keyword>
<dbReference type="EMBL" id="JAYMYS010000001">
    <property type="protein sequence ID" value="KAK7412862.1"/>
    <property type="molecule type" value="Genomic_DNA"/>
</dbReference>
<keyword evidence="1" id="KW-1133">Transmembrane helix</keyword>
<reference evidence="2 3" key="1">
    <citation type="submission" date="2024-01" db="EMBL/GenBank/DDBJ databases">
        <title>The genomes of 5 underutilized Papilionoideae crops provide insights into root nodulation and disease resistanc.</title>
        <authorList>
            <person name="Jiang F."/>
        </authorList>
    </citation>
    <scope>NUCLEOTIDE SEQUENCE [LARGE SCALE GENOMIC DNA]</scope>
    <source>
        <strain evidence="2">DUOXIRENSHENG_FW03</strain>
        <tissue evidence="2">Leaves</tissue>
    </source>
</reference>
<evidence type="ECO:0000256" key="1">
    <source>
        <dbReference type="SAM" id="Phobius"/>
    </source>
</evidence>
<comment type="caution">
    <text evidence="2">The sequence shown here is derived from an EMBL/GenBank/DDBJ whole genome shotgun (WGS) entry which is preliminary data.</text>
</comment>
<keyword evidence="3" id="KW-1185">Reference proteome</keyword>
<keyword evidence="1" id="KW-0812">Transmembrane</keyword>
<dbReference type="AlphaFoldDB" id="A0AAN9XXJ6"/>
<evidence type="ECO:0000313" key="2">
    <source>
        <dbReference type="EMBL" id="KAK7412862.1"/>
    </source>
</evidence>
<gene>
    <name evidence="2" type="ORF">VNO78_04558</name>
</gene>
<name>A0AAN9XXJ6_PSOTE</name>